<organism evidence="4 5">
    <name type="scientific">Streptomyces pini</name>
    <dbReference type="NCBI Taxonomy" id="1520580"/>
    <lineage>
        <taxon>Bacteria</taxon>
        <taxon>Bacillati</taxon>
        <taxon>Actinomycetota</taxon>
        <taxon>Actinomycetes</taxon>
        <taxon>Kitasatosporales</taxon>
        <taxon>Streptomycetaceae</taxon>
        <taxon>Streptomyces</taxon>
    </lineage>
</organism>
<dbReference type="OrthoDB" id="4568714at2"/>
<keyword evidence="1" id="KW-0560">Oxidoreductase</keyword>
<dbReference type="AlphaFoldDB" id="A0A1I4GXD7"/>
<evidence type="ECO:0000313" key="4">
    <source>
        <dbReference type="EMBL" id="SFL33806.1"/>
    </source>
</evidence>
<dbReference type="GO" id="GO:0004497">
    <property type="term" value="F:monooxygenase activity"/>
    <property type="evidence" value="ECO:0007669"/>
    <property type="project" value="UniProtKB-KW"/>
</dbReference>
<dbReference type="PANTHER" id="PTHR13789">
    <property type="entry name" value="MONOOXYGENASE"/>
    <property type="match status" value="1"/>
</dbReference>
<dbReference type="EMBL" id="FOSG01000017">
    <property type="protein sequence ID" value="SFL33806.1"/>
    <property type="molecule type" value="Genomic_DNA"/>
</dbReference>
<accession>A0A1I4GXD7</accession>
<dbReference type="PANTHER" id="PTHR13789:SF309">
    <property type="entry name" value="PUTATIVE (AFU_ORTHOLOGUE AFUA_6G14510)-RELATED"/>
    <property type="match status" value="1"/>
</dbReference>
<dbReference type="Pfam" id="PF01494">
    <property type="entry name" value="FAD_binding_3"/>
    <property type="match status" value="1"/>
</dbReference>
<gene>
    <name evidence="4" type="ORF">SAMN05192584_11739</name>
</gene>
<dbReference type="Gene3D" id="3.50.50.60">
    <property type="entry name" value="FAD/NAD(P)-binding domain"/>
    <property type="match status" value="1"/>
</dbReference>
<evidence type="ECO:0000313" key="5">
    <source>
        <dbReference type="Proteomes" id="UP000198928"/>
    </source>
</evidence>
<dbReference type="Proteomes" id="UP000198928">
    <property type="component" value="Unassembled WGS sequence"/>
</dbReference>
<sequence length="379" mass="40781">MKALDILVAGGGIGGLTAARALHRAGHHVTVAERSPHHSTTGAGIVLASNALHILAALDVDLSEHGHPLPSFDLVDADGAVLQRIRPQRPAGHGEPSRSLARSSLHAVLHDHLPGEVRFLAGRAVASVRDTGRAVEVGFTGDGAVHSYDAVVGADGLRSTVREQLTGPLPLRYSGTTCWRGITDNAGFTNALESWGPGTRIGAVPLPGRKLYYYLVTTAPRRAPEPGWPDGFRRAFAHHRGEPARLLDILTEAPPLHHDLEELDTPVWGSGRILLLGDAAHAITPNQGQGAAMAIEDAYALALCLAPGTDGALERYRTLRHRRVRRMQLASRRIGKISHWQSRPARALRDTALRRLPPFAAQNQYRALVEPALALLRKP</sequence>
<dbReference type="RefSeq" id="WP_093851340.1">
    <property type="nucleotide sequence ID" value="NZ_FOSG01000017.1"/>
</dbReference>
<dbReference type="InterPro" id="IPR050493">
    <property type="entry name" value="FAD-dep_Monooxygenase_BioMet"/>
</dbReference>
<name>A0A1I4GXD7_9ACTN</name>
<dbReference type="InterPro" id="IPR002938">
    <property type="entry name" value="FAD-bd"/>
</dbReference>
<evidence type="ECO:0000256" key="1">
    <source>
        <dbReference type="ARBA" id="ARBA00023002"/>
    </source>
</evidence>
<dbReference type="InterPro" id="IPR036188">
    <property type="entry name" value="FAD/NAD-bd_sf"/>
</dbReference>
<protein>
    <submittedName>
        <fullName evidence="4">2-polyprenyl-6-methoxyphenol hydroxylase</fullName>
    </submittedName>
</protein>
<keyword evidence="2" id="KW-0503">Monooxygenase</keyword>
<dbReference type="GO" id="GO:0071949">
    <property type="term" value="F:FAD binding"/>
    <property type="evidence" value="ECO:0007669"/>
    <property type="project" value="InterPro"/>
</dbReference>
<evidence type="ECO:0000259" key="3">
    <source>
        <dbReference type="Pfam" id="PF01494"/>
    </source>
</evidence>
<feature type="domain" description="FAD-binding" evidence="3">
    <location>
        <begin position="5"/>
        <end position="327"/>
    </location>
</feature>
<proteinExistence type="predicted"/>
<evidence type="ECO:0000256" key="2">
    <source>
        <dbReference type="ARBA" id="ARBA00023033"/>
    </source>
</evidence>
<dbReference type="PRINTS" id="PR00420">
    <property type="entry name" value="RNGMNOXGNASE"/>
</dbReference>
<dbReference type="SUPFAM" id="SSF51905">
    <property type="entry name" value="FAD/NAD(P)-binding domain"/>
    <property type="match status" value="1"/>
</dbReference>
<reference evidence="5" key="1">
    <citation type="submission" date="2016-10" db="EMBL/GenBank/DDBJ databases">
        <authorList>
            <person name="Varghese N."/>
            <person name="Submissions S."/>
        </authorList>
    </citation>
    <scope>NUCLEOTIDE SEQUENCE [LARGE SCALE GENOMIC DNA]</scope>
    <source>
        <strain evidence="5">PL19</strain>
    </source>
</reference>
<keyword evidence="5" id="KW-1185">Reference proteome</keyword>